<keyword evidence="3" id="KW-0378">Hydrolase</keyword>
<dbReference type="InterPro" id="IPR008763">
    <property type="entry name" value="Peptidase_S55"/>
</dbReference>
<dbReference type="SUPFAM" id="SSF50156">
    <property type="entry name" value="PDZ domain-like"/>
    <property type="match status" value="1"/>
</dbReference>
<dbReference type="Pfam" id="PF05580">
    <property type="entry name" value="Peptidase_S55"/>
    <property type="match status" value="1"/>
</dbReference>
<dbReference type="NCBIfam" id="TIGR02860">
    <property type="entry name" value="spore_IV_B"/>
    <property type="match status" value="1"/>
</dbReference>
<keyword evidence="1" id="KW-0812">Transmembrane</keyword>
<dbReference type="Gene3D" id="2.30.42.10">
    <property type="match status" value="1"/>
</dbReference>
<keyword evidence="1" id="KW-1133">Transmembrane helix</keyword>
<evidence type="ECO:0000256" key="1">
    <source>
        <dbReference type="SAM" id="Phobius"/>
    </source>
</evidence>
<reference evidence="3" key="2">
    <citation type="journal article" date="2021" name="PeerJ">
        <title>Extensive microbial diversity within the chicken gut microbiome revealed by metagenomics and culture.</title>
        <authorList>
            <person name="Gilroy R."/>
            <person name="Ravi A."/>
            <person name="Getino M."/>
            <person name="Pursley I."/>
            <person name="Horton D.L."/>
            <person name="Alikhan N.F."/>
            <person name="Baker D."/>
            <person name="Gharbi K."/>
            <person name="Hall N."/>
            <person name="Watson M."/>
            <person name="Adriaenssens E.M."/>
            <person name="Foster-Nyarko E."/>
            <person name="Jarju S."/>
            <person name="Secka A."/>
            <person name="Antonio M."/>
            <person name="Oren A."/>
            <person name="Chaudhuri R.R."/>
            <person name="La Ragione R."/>
            <person name="Hildebrand F."/>
            <person name="Pallen M.J."/>
        </authorList>
    </citation>
    <scope>NUCLEOTIDE SEQUENCE</scope>
    <source>
        <strain evidence="3">CHK184-25365</strain>
    </source>
</reference>
<dbReference type="Pfam" id="PF14685">
    <property type="entry name" value="PDZ_Tricorn"/>
    <property type="match status" value="1"/>
</dbReference>
<dbReference type="PROSITE" id="PS51494">
    <property type="entry name" value="SPOIVB"/>
    <property type="match status" value="1"/>
</dbReference>
<dbReference type="InterPro" id="IPR036034">
    <property type="entry name" value="PDZ_sf"/>
</dbReference>
<evidence type="ECO:0000259" key="2">
    <source>
        <dbReference type="PROSITE" id="PS51494"/>
    </source>
</evidence>
<evidence type="ECO:0000313" key="3">
    <source>
        <dbReference type="EMBL" id="HIR41625.1"/>
    </source>
</evidence>
<feature type="domain" description="Peptidase S55" evidence="2">
    <location>
        <begin position="173"/>
        <end position="405"/>
    </location>
</feature>
<proteinExistence type="predicted"/>
<sequence>MYQWIRRGAAGTLVLAVILWGLNLWYGISLPNQYYVSQGEDLVLTQRAVVAVENVSDQQAVMSSTHPQNQTLSLFGIMPIKTVAVQECQDLTVIPSGEAFGVKMFSQGAVVVGFSPVVTAQGTKEPYQGCDIQEGDIICKVNQKEVTRNEEISYLIRESGGEPMELTLQREDGEHTVTLTPVLSSTDGTYKSGLWIRDSAAGIGTVTFINADTETFAGLGHPITDPDTGTILPVESGEVCPVTIHSITKGTAGEPGELDGVFASNIPLGNILLNNQTGVYGTLTGLDLDGMEPVELGYKQEVEAGPATVLCALTDGEPREYDIEICSVSMTGEDDTKNLVIQVTDPDLLDKTGGIVQGMSGTPILQNGKLVGAVTHVFVNDPTMGYGIFAETMVEQLEQVEEAAS</sequence>
<gene>
    <name evidence="3" type="primary">spoIVB</name>
    <name evidence="3" type="ORF">IAB36_07350</name>
</gene>
<reference evidence="3" key="1">
    <citation type="submission" date="2020-10" db="EMBL/GenBank/DDBJ databases">
        <authorList>
            <person name="Gilroy R."/>
        </authorList>
    </citation>
    <scope>NUCLEOTIDE SEQUENCE</scope>
    <source>
        <strain evidence="3">CHK184-25365</strain>
    </source>
</reference>
<feature type="transmembrane region" description="Helical" evidence="1">
    <location>
        <begin position="9"/>
        <end position="28"/>
    </location>
</feature>
<dbReference type="GO" id="GO:0016787">
    <property type="term" value="F:hydrolase activity"/>
    <property type="evidence" value="ECO:0007669"/>
    <property type="project" value="UniProtKB-KW"/>
</dbReference>
<dbReference type="SUPFAM" id="SSF50494">
    <property type="entry name" value="Trypsin-like serine proteases"/>
    <property type="match status" value="1"/>
</dbReference>
<dbReference type="AlphaFoldDB" id="A0A9D1DEI1"/>
<dbReference type="EC" id="3.4.21.116" evidence="3"/>
<dbReference type="InterPro" id="IPR029414">
    <property type="entry name" value="Tricorn_PDZ"/>
</dbReference>
<dbReference type="InterPro" id="IPR014219">
    <property type="entry name" value="SpoIVB"/>
</dbReference>
<keyword evidence="1" id="KW-0472">Membrane</keyword>
<dbReference type="InterPro" id="IPR009003">
    <property type="entry name" value="Peptidase_S1_PA"/>
</dbReference>
<comment type="caution">
    <text evidence="3">The sequence shown here is derived from an EMBL/GenBank/DDBJ whole genome shotgun (WGS) entry which is preliminary data.</text>
</comment>
<dbReference type="EMBL" id="DVGY01000167">
    <property type="protein sequence ID" value="HIR41625.1"/>
    <property type="molecule type" value="Genomic_DNA"/>
</dbReference>
<protein>
    <submittedName>
        <fullName evidence="3">SpoIVB peptidase</fullName>
        <ecNumber evidence="3">3.4.21.116</ecNumber>
    </submittedName>
</protein>
<name>A0A9D1DEI1_9FIRM</name>
<dbReference type="Proteomes" id="UP000886749">
    <property type="component" value="Unassembled WGS sequence"/>
</dbReference>
<accession>A0A9D1DEI1</accession>
<evidence type="ECO:0000313" key="4">
    <source>
        <dbReference type="Proteomes" id="UP000886749"/>
    </source>
</evidence>
<organism evidence="3 4">
    <name type="scientific">Candidatus Egerieicola pullicola</name>
    <dbReference type="NCBI Taxonomy" id="2840775"/>
    <lineage>
        <taxon>Bacteria</taxon>
        <taxon>Bacillati</taxon>
        <taxon>Bacillota</taxon>
        <taxon>Clostridia</taxon>
        <taxon>Eubacteriales</taxon>
        <taxon>Oscillospiraceae</taxon>
        <taxon>Oscillospiraceae incertae sedis</taxon>
        <taxon>Candidatus Egerieicola</taxon>
    </lineage>
</organism>